<dbReference type="GO" id="GO:0009847">
    <property type="term" value="P:spore germination"/>
    <property type="evidence" value="ECO:0007669"/>
    <property type="project" value="InterPro"/>
</dbReference>
<reference evidence="10 11" key="1">
    <citation type="submission" date="2018-11" db="EMBL/GenBank/DDBJ databases">
        <title>Genome sequencing of Paenibacillus lentus DSM25539(T).</title>
        <authorList>
            <person name="Kook J.-K."/>
            <person name="Park S.-N."/>
            <person name="Lim Y.K."/>
        </authorList>
    </citation>
    <scope>NUCLEOTIDE SEQUENCE [LARGE SCALE GENOMIC DNA]</scope>
    <source>
        <strain evidence="10 11">DSM 25539</strain>
    </source>
</reference>
<dbReference type="EMBL" id="CP034248">
    <property type="protein sequence ID" value="AZK45825.1"/>
    <property type="molecule type" value="Genomic_DNA"/>
</dbReference>
<dbReference type="PANTHER" id="PTHR35789:SF1">
    <property type="entry name" value="SPORE GERMINATION PROTEIN B3"/>
    <property type="match status" value="1"/>
</dbReference>
<keyword evidence="4" id="KW-0732">Signal</keyword>
<keyword evidence="7" id="KW-0449">Lipoprotein</keyword>
<evidence type="ECO:0000256" key="2">
    <source>
        <dbReference type="ARBA" id="ARBA00007886"/>
    </source>
</evidence>
<evidence type="ECO:0000259" key="8">
    <source>
        <dbReference type="Pfam" id="PF05504"/>
    </source>
</evidence>
<dbReference type="Pfam" id="PF05504">
    <property type="entry name" value="Spore_GerAC"/>
    <property type="match status" value="1"/>
</dbReference>
<keyword evidence="11" id="KW-1185">Reference proteome</keyword>
<dbReference type="Gene3D" id="3.30.300.210">
    <property type="entry name" value="Nutrient germinant receptor protein C, domain 3"/>
    <property type="match status" value="1"/>
</dbReference>
<keyword evidence="3" id="KW-0309">Germination</keyword>
<dbReference type="AlphaFoldDB" id="A0A3S8RS04"/>
<feature type="domain" description="Spore germination GerAC-like C-terminal" evidence="8">
    <location>
        <begin position="228"/>
        <end position="390"/>
    </location>
</feature>
<name>A0A3S8RS04_9BACL</name>
<dbReference type="PROSITE" id="PS51257">
    <property type="entry name" value="PROKAR_LIPOPROTEIN"/>
    <property type="match status" value="1"/>
</dbReference>
<comment type="subcellular location">
    <subcellularLocation>
        <location evidence="1">Membrane</location>
        <topology evidence="1">Lipid-anchor</topology>
    </subcellularLocation>
</comment>
<evidence type="ECO:0000259" key="9">
    <source>
        <dbReference type="Pfam" id="PF25198"/>
    </source>
</evidence>
<evidence type="ECO:0000313" key="11">
    <source>
        <dbReference type="Proteomes" id="UP000273145"/>
    </source>
</evidence>
<evidence type="ECO:0000256" key="6">
    <source>
        <dbReference type="ARBA" id="ARBA00023139"/>
    </source>
</evidence>
<dbReference type="RefSeq" id="WP_125081922.1">
    <property type="nucleotide sequence ID" value="NZ_CP034248.1"/>
</dbReference>
<evidence type="ECO:0000256" key="5">
    <source>
        <dbReference type="ARBA" id="ARBA00023136"/>
    </source>
</evidence>
<evidence type="ECO:0000256" key="4">
    <source>
        <dbReference type="ARBA" id="ARBA00022729"/>
    </source>
</evidence>
<organism evidence="10 11">
    <name type="scientific">Paenibacillus lentus</name>
    <dbReference type="NCBI Taxonomy" id="1338368"/>
    <lineage>
        <taxon>Bacteria</taxon>
        <taxon>Bacillati</taxon>
        <taxon>Bacillota</taxon>
        <taxon>Bacilli</taxon>
        <taxon>Bacillales</taxon>
        <taxon>Paenibacillaceae</taxon>
        <taxon>Paenibacillus</taxon>
    </lineage>
</organism>
<dbReference type="InterPro" id="IPR008844">
    <property type="entry name" value="Spore_GerAC-like"/>
</dbReference>
<dbReference type="NCBIfam" id="TIGR02887">
    <property type="entry name" value="spore_ger_x_C"/>
    <property type="match status" value="1"/>
</dbReference>
<accession>A0A3S8RS04</accession>
<dbReference type="InterPro" id="IPR046953">
    <property type="entry name" value="Spore_GerAC-like_C"/>
</dbReference>
<evidence type="ECO:0000256" key="1">
    <source>
        <dbReference type="ARBA" id="ARBA00004635"/>
    </source>
</evidence>
<dbReference type="InterPro" id="IPR038501">
    <property type="entry name" value="Spore_GerAC_C_sf"/>
</dbReference>
<comment type="similarity">
    <text evidence="2">Belongs to the GerABKC lipoprotein family.</text>
</comment>
<dbReference type="Proteomes" id="UP000273145">
    <property type="component" value="Chromosome"/>
</dbReference>
<dbReference type="Gene3D" id="6.20.190.10">
    <property type="entry name" value="Nutrient germinant receptor protein C, domain 1"/>
    <property type="match status" value="1"/>
</dbReference>
<protein>
    <submittedName>
        <fullName evidence="10">Ger(X)C family spore germination protein</fullName>
    </submittedName>
</protein>
<evidence type="ECO:0000313" key="10">
    <source>
        <dbReference type="EMBL" id="AZK45825.1"/>
    </source>
</evidence>
<evidence type="ECO:0000256" key="7">
    <source>
        <dbReference type="ARBA" id="ARBA00023288"/>
    </source>
</evidence>
<gene>
    <name evidence="10" type="ORF">EIM92_06090</name>
</gene>
<dbReference type="OrthoDB" id="9816067at2"/>
<dbReference type="GO" id="GO:0016020">
    <property type="term" value="C:membrane"/>
    <property type="evidence" value="ECO:0007669"/>
    <property type="project" value="UniProtKB-SubCell"/>
</dbReference>
<dbReference type="PANTHER" id="PTHR35789">
    <property type="entry name" value="SPORE GERMINATION PROTEIN B3"/>
    <property type="match status" value="1"/>
</dbReference>
<feature type="domain" description="Spore germination protein N-terminal" evidence="9">
    <location>
        <begin position="23"/>
        <end position="197"/>
    </location>
</feature>
<keyword evidence="6" id="KW-0564">Palmitate</keyword>
<evidence type="ECO:0000256" key="3">
    <source>
        <dbReference type="ARBA" id="ARBA00022544"/>
    </source>
</evidence>
<dbReference type="Pfam" id="PF25198">
    <property type="entry name" value="Spore_GerAC_N"/>
    <property type="match status" value="1"/>
</dbReference>
<proteinExistence type="inferred from homology"/>
<dbReference type="InterPro" id="IPR057336">
    <property type="entry name" value="GerAC_N"/>
</dbReference>
<keyword evidence="5" id="KW-0472">Membrane</keyword>
<dbReference type="KEGG" id="plen:EIM92_06090"/>
<sequence>MITRTIAIVLTLCCVTLLTGCWDAMDLNERAVVSGIGIDYDPESEKKYQVSFQVILADEILGKTSRGATPTSLHSGTGNTISEAIRDASHTLPRLISTAHARLMVISEDVARKGISEVMDFLDRDSDIRLSANVVVTKGDIRAADIVAALTPIGKINAFSVSEKIAMTAQQSGTNLMIQIDDILRDLLTPGGGPVIDGVELLGDVREAGKKSSLENVKSPGTVRIAPIAIFKGDKLVDWLTPAESRGLVWIRNKMRKTALVIDSKQDKNDISVDVIRSQTSLKAQLDDSSHPVIQVKVRTLLSVRETDSRADLRNPEELHAIEQKTNEAISRELRAAVQKAQLARSDIFQFGDVIERESPAAWRKLEERWEDLFPQIKVEYTVDSVVRNTQSRDRAYNYNQGS</sequence>